<feature type="signal peptide" evidence="1">
    <location>
        <begin position="1"/>
        <end position="17"/>
    </location>
</feature>
<evidence type="ECO:0000313" key="2">
    <source>
        <dbReference type="EMBL" id="KAG5664938.1"/>
    </source>
</evidence>
<feature type="chain" id="PRO_5040352662" evidence="1">
    <location>
        <begin position="18"/>
        <end position="302"/>
    </location>
</feature>
<dbReference type="Proteomes" id="UP000782241">
    <property type="component" value="Unassembled WGS sequence"/>
</dbReference>
<name>A0A9P7HEH1_9HYPO</name>
<comment type="caution">
    <text evidence="2">The sequence shown here is derived from an EMBL/GenBank/DDBJ whole genome shotgun (WGS) entry which is preliminary data.</text>
</comment>
<keyword evidence="1" id="KW-0732">Signal</keyword>
<gene>
    <name evidence="2" type="ORF">KAF25_008672</name>
</gene>
<evidence type="ECO:0000313" key="3">
    <source>
        <dbReference type="Proteomes" id="UP000782241"/>
    </source>
</evidence>
<proteinExistence type="predicted"/>
<dbReference type="EMBL" id="JAGPUO010000002">
    <property type="protein sequence ID" value="KAG5664938.1"/>
    <property type="molecule type" value="Genomic_DNA"/>
</dbReference>
<sequence>MRSNLITVLACLGLVSAMPAKREPMDEQAVKAVLKELESRGETVDQLTKRVPAKVYRDAIPDCNDSANDPSFMIPKQTGYSVDQGIKLPKKGNDDACTTGHNSDHCWTEYYFVESAVEYSSWQNSGAAIDCRTTSSCNSDSSIASQSCTAHTKSWSNGMDWQIVEAKLEMVIPDTTNKVSIGSNIKYQHSDAGADTTSICTTDSTTNRCTWNDQGCHQVWYADRTKRIWGHMSRVCVGKTDGEVQQQTQNKNGRWVRGQAEFSIALPVNRIVGCNAKCEDLVYNEPLPNEGIQRTPFDVTFD</sequence>
<dbReference type="AlphaFoldDB" id="A0A9P7HEH1"/>
<evidence type="ECO:0000256" key="1">
    <source>
        <dbReference type="SAM" id="SignalP"/>
    </source>
</evidence>
<organism evidence="2 3">
    <name type="scientific">Fusarium avenaceum</name>
    <dbReference type="NCBI Taxonomy" id="40199"/>
    <lineage>
        <taxon>Eukaryota</taxon>
        <taxon>Fungi</taxon>
        <taxon>Dikarya</taxon>
        <taxon>Ascomycota</taxon>
        <taxon>Pezizomycotina</taxon>
        <taxon>Sordariomycetes</taxon>
        <taxon>Hypocreomycetidae</taxon>
        <taxon>Hypocreales</taxon>
        <taxon>Nectriaceae</taxon>
        <taxon>Fusarium</taxon>
        <taxon>Fusarium tricinctum species complex</taxon>
    </lineage>
</organism>
<reference evidence="2" key="1">
    <citation type="submission" date="2021-04" db="EMBL/GenBank/DDBJ databases">
        <title>Draft genome of Fusarium avenaceum strain F156N33, isolated from an atmospheric sample in Virginia.</title>
        <authorList>
            <person name="Yang S."/>
            <person name="Vinatzer B.A."/>
            <person name="Coleman J."/>
        </authorList>
    </citation>
    <scope>NUCLEOTIDE SEQUENCE</scope>
    <source>
        <strain evidence="2">F156N33</strain>
    </source>
</reference>
<accession>A0A9P7HEH1</accession>
<keyword evidence="3" id="KW-1185">Reference proteome</keyword>
<protein>
    <submittedName>
        <fullName evidence="2">Uncharacterized protein</fullName>
    </submittedName>
</protein>